<name>A0ABN9GEE1_9NEOB</name>
<dbReference type="Proteomes" id="UP001162483">
    <property type="component" value="Unassembled WGS sequence"/>
</dbReference>
<dbReference type="EMBL" id="CATNWA010018376">
    <property type="protein sequence ID" value="CAI9606998.1"/>
    <property type="molecule type" value="Genomic_DNA"/>
</dbReference>
<proteinExistence type="predicted"/>
<reference evidence="1" key="1">
    <citation type="submission" date="2023-05" db="EMBL/GenBank/DDBJ databases">
        <authorList>
            <person name="Stuckert A."/>
        </authorList>
    </citation>
    <scope>NUCLEOTIDE SEQUENCE</scope>
</reference>
<organism evidence="1 2">
    <name type="scientific">Staurois parvus</name>
    <dbReference type="NCBI Taxonomy" id="386267"/>
    <lineage>
        <taxon>Eukaryota</taxon>
        <taxon>Metazoa</taxon>
        <taxon>Chordata</taxon>
        <taxon>Craniata</taxon>
        <taxon>Vertebrata</taxon>
        <taxon>Euteleostomi</taxon>
        <taxon>Amphibia</taxon>
        <taxon>Batrachia</taxon>
        <taxon>Anura</taxon>
        <taxon>Neobatrachia</taxon>
        <taxon>Ranoidea</taxon>
        <taxon>Ranidae</taxon>
        <taxon>Staurois</taxon>
    </lineage>
</organism>
<evidence type="ECO:0000313" key="1">
    <source>
        <dbReference type="EMBL" id="CAI9606998.1"/>
    </source>
</evidence>
<gene>
    <name evidence="1" type="ORF">SPARVUS_LOCUS13866396</name>
</gene>
<comment type="caution">
    <text evidence="1">The sequence shown here is derived from an EMBL/GenBank/DDBJ whole genome shotgun (WGS) entry which is preliminary data.</text>
</comment>
<accession>A0ABN9GEE1</accession>
<protein>
    <submittedName>
        <fullName evidence="1">Uncharacterized protein</fullName>
    </submittedName>
</protein>
<evidence type="ECO:0000313" key="2">
    <source>
        <dbReference type="Proteomes" id="UP001162483"/>
    </source>
</evidence>
<sequence>MRGDQRVNCVQGLCVCVCVCVFHCNRTAGWLDGCAVCLS</sequence>
<keyword evidence="2" id="KW-1185">Reference proteome</keyword>